<dbReference type="GO" id="GO:0016020">
    <property type="term" value="C:membrane"/>
    <property type="evidence" value="ECO:0007669"/>
    <property type="project" value="InterPro"/>
</dbReference>
<dbReference type="PATRIC" id="fig|59750.3.peg.1135"/>
<gene>
    <name evidence="7" type="ORF">AFM11_19005</name>
</gene>
<organism evidence="7 8">
    <name type="scientific">Mycolicibacterium wolinskyi</name>
    <dbReference type="NCBI Taxonomy" id="59750"/>
    <lineage>
        <taxon>Bacteria</taxon>
        <taxon>Bacillati</taxon>
        <taxon>Actinomycetota</taxon>
        <taxon>Actinomycetes</taxon>
        <taxon>Mycobacteriales</taxon>
        <taxon>Mycobacteriaceae</taxon>
        <taxon>Mycolicibacterium</taxon>
    </lineage>
</organism>
<dbReference type="EMBL" id="LGTW01000012">
    <property type="protein sequence ID" value="KWX22725.1"/>
    <property type="molecule type" value="Genomic_DNA"/>
</dbReference>
<evidence type="ECO:0000256" key="6">
    <source>
        <dbReference type="SAM" id="SignalP"/>
    </source>
</evidence>
<proteinExistence type="predicted"/>
<evidence type="ECO:0000313" key="8">
    <source>
        <dbReference type="Proteomes" id="UP000070612"/>
    </source>
</evidence>
<dbReference type="STRING" id="59750.AWC31_15095"/>
<evidence type="ECO:0000256" key="5">
    <source>
        <dbReference type="ARBA" id="ARBA00023288"/>
    </source>
</evidence>
<keyword evidence="3" id="KW-0472">Membrane</keyword>
<evidence type="ECO:0000256" key="1">
    <source>
        <dbReference type="ARBA" id="ARBA00022475"/>
    </source>
</evidence>
<evidence type="ECO:0000256" key="2">
    <source>
        <dbReference type="ARBA" id="ARBA00022729"/>
    </source>
</evidence>
<feature type="signal peptide" evidence="6">
    <location>
        <begin position="1"/>
        <end position="16"/>
    </location>
</feature>
<keyword evidence="4" id="KW-0564">Palmitate</keyword>
<dbReference type="Pfam" id="PF05481">
    <property type="entry name" value="Myco_19_kDa"/>
    <property type="match status" value="1"/>
</dbReference>
<dbReference type="InterPro" id="IPR008691">
    <property type="entry name" value="LpqH"/>
</dbReference>
<dbReference type="PROSITE" id="PS51257">
    <property type="entry name" value="PROKAR_LIPOPROTEIN"/>
    <property type="match status" value="1"/>
</dbReference>
<keyword evidence="2 6" id="KW-0732">Signal</keyword>
<keyword evidence="8" id="KW-1185">Reference proteome</keyword>
<name>A0A132PK66_9MYCO</name>
<evidence type="ECO:0000313" key="7">
    <source>
        <dbReference type="EMBL" id="KWX22725.1"/>
    </source>
</evidence>
<evidence type="ECO:0008006" key="9">
    <source>
        <dbReference type="Google" id="ProtNLM"/>
    </source>
</evidence>
<sequence length="151" mass="14972">MLLVKHRFAITTAGCAAMLAAVVGCSSEESGSAGGSQSGEAKVTFGSNDAGPVTSVGCETKDGFTTINIEGSLHTTVIVTDGEAPAVESVSIGEVGTDKPSLAYIEGLSSQPVVASRDAKSYTITGTGAGTDAANPGTPVDMPFDIAVTCP</sequence>
<keyword evidence="5" id="KW-0449">Lipoprotein</keyword>
<reference evidence="7 8" key="1">
    <citation type="submission" date="2015-07" db="EMBL/GenBank/DDBJ databases">
        <title>A draft genome sequence of Mycobacterium wolinskyi.</title>
        <authorList>
            <person name="de Man T.J."/>
            <person name="Perry K.A."/>
            <person name="Coulliette A.D."/>
            <person name="Jensen B."/>
            <person name="Toney N.C."/>
            <person name="Limbago B.M."/>
            <person name="Noble-Wang J."/>
        </authorList>
    </citation>
    <scope>NUCLEOTIDE SEQUENCE [LARGE SCALE GENOMIC DNA]</scope>
    <source>
        <strain evidence="7 8">CDC_01</strain>
    </source>
</reference>
<dbReference type="Proteomes" id="UP000070612">
    <property type="component" value="Unassembled WGS sequence"/>
</dbReference>
<protein>
    <recommendedName>
        <fullName evidence="9">Lipoprotein LpqH</fullName>
    </recommendedName>
</protein>
<evidence type="ECO:0000256" key="3">
    <source>
        <dbReference type="ARBA" id="ARBA00023136"/>
    </source>
</evidence>
<keyword evidence="1" id="KW-1003">Cell membrane</keyword>
<dbReference type="AlphaFoldDB" id="A0A132PK66"/>
<accession>A0A132PK66</accession>
<comment type="caution">
    <text evidence="7">The sequence shown here is derived from an EMBL/GenBank/DDBJ whole genome shotgun (WGS) entry which is preliminary data.</text>
</comment>
<feature type="chain" id="PRO_5038894018" description="Lipoprotein LpqH" evidence="6">
    <location>
        <begin position="17"/>
        <end position="151"/>
    </location>
</feature>
<evidence type="ECO:0000256" key="4">
    <source>
        <dbReference type="ARBA" id="ARBA00023139"/>
    </source>
</evidence>